<keyword evidence="3" id="KW-1185">Reference proteome</keyword>
<dbReference type="EMBL" id="JARKIK010000037">
    <property type="protein sequence ID" value="KAK8739282.1"/>
    <property type="molecule type" value="Genomic_DNA"/>
</dbReference>
<organism evidence="2 3">
    <name type="scientific">Cherax quadricarinatus</name>
    <name type="common">Australian red claw crayfish</name>
    <dbReference type="NCBI Taxonomy" id="27406"/>
    <lineage>
        <taxon>Eukaryota</taxon>
        <taxon>Metazoa</taxon>
        <taxon>Ecdysozoa</taxon>
        <taxon>Arthropoda</taxon>
        <taxon>Crustacea</taxon>
        <taxon>Multicrustacea</taxon>
        <taxon>Malacostraca</taxon>
        <taxon>Eumalacostraca</taxon>
        <taxon>Eucarida</taxon>
        <taxon>Decapoda</taxon>
        <taxon>Pleocyemata</taxon>
        <taxon>Astacidea</taxon>
        <taxon>Parastacoidea</taxon>
        <taxon>Parastacidae</taxon>
        <taxon>Cherax</taxon>
    </lineage>
</organism>
<name>A0AAW0X5U1_CHEQU</name>
<protein>
    <recommendedName>
        <fullName evidence="4">Cuticle protein</fullName>
    </recommendedName>
</protein>
<feature type="chain" id="PRO_5043777163" description="Cuticle protein" evidence="1">
    <location>
        <begin position="17"/>
        <end position="175"/>
    </location>
</feature>
<comment type="caution">
    <text evidence="2">The sequence shown here is derived from an EMBL/GenBank/DDBJ whole genome shotgun (WGS) entry which is preliminary data.</text>
</comment>
<feature type="signal peptide" evidence="1">
    <location>
        <begin position="1"/>
        <end position="16"/>
    </location>
</feature>
<dbReference type="AlphaFoldDB" id="A0AAW0X5U1"/>
<sequence length="175" mass="18552">MKVAVVLLVVVGVAAADTKVMYPYHLPLLTSSSIVQPLATGLTYTHQYAAVPVVRSVATPLHYSVPASSNIIPATQYAVPATQYAVPAAHYAIPAVSNVIPATQYSAPVASSSVYQRASILTPTFIKTDAEDDDSDDSDSLVATAYARLSDEDDVVASPYLAIESDHLDVDDDRK</sequence>
<evidence type="ECO:0000313" key="3">
    <source>
        <dbReference type="Proteomes" id="UP001445076"/>
    </source>
</evidence>
<evidence type="ECO:0000313" key="2">
    <source>
        <dbReference type="EMBL" id="KAK8739282.1"/>
    </source>
</evidence>
<keyword evidence="1" id="KW-0732">Signal</keyword>
<dbReference type="Proteomes" id="UP001445076">
    <property type="component" value="Unassembled WGS sequence"/>
</dbReference>
<evidence type="ECO:0000256" key="1">
    <source>
        <dbReference type="SAM" id="SignalP"/>
    </source>
</evidence>
<evidence type="ECO:0008006" key="4">
    <source>
        <dbReference type="Google" id="ProtNLM"/>
    </source>
</evidence>
<proteinExistence type="predicted"/>
<reference evidence="2 3" key="1">
    <citation type="journal article" date="2024" name="BMC Genomics">
        <title>Genome assembly of redclaw crayfish (Cherax quadricarinatus) provides insights into its immune adaptation and hypoxia tolerance.</title>
        <authorList>
            <person name="Liu Z."/>
            <person name="Zheng J."/>
            <person name="Li H."/>
            <person name="Fang K."/>
            <person name="Wang S."/>
            <person name="He J."/>
            <person name="Zhou D."/>
            <person name="Weng S."/>
            <person name="Chi M."/>
            <person name="Gu Z."/>
            <person name="He J."/>
            <person name="Li F."/>
            <person name="Wang M."/>
        </authorList>
    </citation>
    <scope>NUCLEOTIDE SEQUENCE [LARGE SCALE GENOMIC DNA]</scope>
    <source>
        <strain evidence="2">ZL_2023a</strain>
    </source>
</reference>
<accession>A0AAW0X5U1</accession>
<gene>
    <name evidence="2" type="ORF">OTU49_003553</name>
</gene>